<organism evidence="2 3">
    <name type="scientific">Mycobacterium kansasii</name>
    <dbReference type="NCBI Taxonomy" id="1768"/>
    <lineage>
        <taxon>Bacteria</taxon>
        <taxon>Bacillati</taxon>
        <taxon>Actinomycetota</taxon>
        <taxon>Actinomycetes</taxon>
        <taxon>Mycobacteriales</taxon>
        <taxon>Mycobacteriaceae</taxon>
        <taxon>Mycobacterium</taxon>
    </lineage>
</organism>
<evidence type="ECO:0000313" key="2">
    <source>
        <dbReference type="EMBL" id="OOK76467.1"/>
    </source>
</evidence>
<proteinExistence type="predicted"/>
<dbReference type="AlphaFoldDB" id="A0A1V3XBD5"/>
<dbReference type="Proteomes" id="UP000189229">
    <property type="component" value="Unassembled WGS sequence"/>
</dbReference>
<name>A0A1V3XBD5_MYCKA</name>
<accession>A0A1V3XBD5</accession>
<evidence type="ECO:0000256" key="1">
    <source>
        <dbReference type="SAM" id="MobiDB-lite"/>
    </source>
</evidence>
<evidence type="ECO:0000313" key="3">
    <source>
        <dbReference type="Proteomes" id="UP000189229"/>
    </source>
</evidence>
<feature type="region of interest" description="Disordered" evidence="1">
    <location>
        <begin position="45"/>
        <end position="64"/>
    </location>
</feature>
<reference evidence="2 3" key="1">
    <citation type="submission" date="2017-02" db="EMBL/GenBank/DDBJ databases">
        <title>Complete genome sequences of Mycobacterium kansasii strains isolated from rhesus macaques.</title>
        <authorList>
            <person name="Panda A."/>
            <person name="Nagaraj S."/>
            <person name="Zhao X."/>
            <person name="Tettelin H."/>
            <person name="Detolla L.J."/>
        </authorList>
    </citation>
    <scope>NUCLEOTIDE SEQUENCE [LARGE SCALE GENOMIC DNA]</scope>
    <source>
        <strain evidence="2 3">11-3813</strain>
    </source>
</reference>
<protein>
    <submittedName>
        <fullName evidence="2">Uncharacterized protein</fullName>
    </submittedName>
</protein>
<comment type="caution">
    <text evidence="2">The sequence shown here is derived from an EMBL/GenBank/DDBJ whole genome shotgun (WGS) entry which is preliminary data.</text>
</comment>
<dbReference type="EMBL" id="MVBM01000003">
    <property type="protein sequence ID" value="OOK76467.1"/>
    <property type="molecule type" value="Genomic_DNA"/>
</dbReference>
<gene>
    <name evidence="2" type="ORF">BZL30_3815</name>
</gene>
<sequence length="64" mass="6532">MRPVAVSRMLAARAARSHHTASAHGAAALYCTPYTVPAGDEVPARTMSSPRVRGAGCVDPPAGC</sequence>